<dbReference type="PANTHER" id="PTHR45641">
    <property type="entry name" value="TETRATRICOPEPTIDE REPEAT PROTEIN (AFU_ORTHOLOGUE AFUA_6G03870)"/>
    <property type="match status" value="1"/>
</dbReference>
<reference evidence="4" key="1">
    <citation type="submission" date="2021-02" db="EMBL/GenBank/DDBJ databases">
        <authorList>
            <person name="Nowell W R."/>
        </authorList>
    </citation>
    <scope>NUCLEOTIDE SEQUENCE</scope>
</reference>
<dbReference type="SMART" id="SM00028">
    <property type="entry name" value="TPR"/>
    <property type="match status" value="4"/>
</dbReference>
<dbReference type="Proteomes" id="UP000663862">
    <property type="component" value="Unassembled WGS sequence"/>
</dbReference>
<protein>
    <recommendedName>
        <fullName evidence="6">Kinesin light chain</fullName>
    </recommendedName>
</protein>
<feature type="non-terminal residue" evidence="4">
    <location>
        <position position="1"/>
    </location>
</feature>
<gene>
    <name evidence="4" type="ORF">TSG867_LOCUS20104</name>
</gene>
<feature type="repeat" description="TPR" evidence="3">
    <location>
        <begin position="8"/>
        <end position="41"/>
    </location>
</feature>
<dbReference type="Pfam" id="PF13374">
    <property type="entry name" value="TPR_10"/>
    <property type="match status" value="1"/>
</dbReference>
<dbReference type="Pfam" id="PF13424">
    <property type="entry name" value="TPR_12"/>
    <property type="match status" value="1"/>
</dbReference>
<proteinExistence type="predicted"/>
<evidence type="ECO:0008006" key="6">
    <source>
        <dbReference type="Google" id="ProtNLM"/>
    </source>
</evidence>
<dbReference type="InterPro" id="IPR019734">
    <property type="entry name" value="TPR_rpt"/>
</dbReference>
<evidence type="ECO:0000256" key="2">
    <source>
        <dbReference type="ARBA" id="ARBA00022803"/>
    </source>
</evidence>
<dbReference type="EMBL" id="CAJOBQ010001450">
    <property type="protein sequence ID" value="CAF4488327.1"/>
    <property type="molecule type" value="Genomic_DNA"/>
</dbReference>
<evidence type="ECO:0000256" key="3">
    <source>
        <dbReference type="PROSITE-ProRule" id="PRU00339"/>
    </source>
</evidence>
<feature type="repeat" description="TPR" evidence="3">
    <location>
        <begin position="92"/>
        <end position="125"/>
    </location>
</feature>
<dbReference type="AlphaFoldDB" id="A0A820UPG5"/>
<sequence>DVSLADLASTYNNIGLVYDQRNDFSAALSHYEKALPIYKRCLPANHPWEATLYNNIGLTEVSLGEHMVGLENLQKARKIRKRSLPSNHPSIASVCNSIGDAYQKIKDYLNALKFYEEAFDVESRVTHVNYSYLALTYYRASKILDNLEQLDKALEYAEVVVKTVDKSCTPNDTDKVRFKEHLEKLQA</sequence>
<dbReference type="PANTHER" id="PTHR45641:SF1">
    <property type="entry name" value="AAA+ ATPASE DOMAIN-CONTAINING PROTEIN"/>
    <property type="match status" value="1"/>
</dbReference>
<comment type="caution">
    <text evidence="4">The sequence shown here is derived from an EMBL/GenBank/DDBJ whole genome shotgun (WGS) entry which is preliminary data.</text>
</comment>
<dbReference type="SUPFAM" id="SSF48452">
    <property type="entry name" value="TPR-like"/>
    <property type="match status" value="1"/>
</dbReference>
<evidence type="ECO:0000256" key="1">
    <source>
        <dbReference type="ARBA" id="ARBA00022737"/>
    </source>
</evidence>
<evidence type="ECO:0000313" key="4">
    <source>
        <dbReference type="EMBL" id="CAF4488327.1"/>
    </source>
</evidence>
<organism evidence="4 5">
    <name type="scientific">Rotaria socialis</name>
    <dbReference type="NCBI Taxonomy" id="392032"/>
    <lineage>
        <taxon>Eukaryota</taxon>
        <taxon>Metazoa</taxon>
        <taxon>Spiralia</taxon>
        <taxon>Gnathifera</taxon>
        <taxon>Rotifera</taxon>
        <taxon>Eurotatoria</taxon>
        <taxon>Bdelloidea</taxon>
        <taxon>Philodinida</taxon>
        <taxon>Philodinidae</taxon>
        <taxon>Rotaria</taxon>
    </lineage>
</organism>
<dbReference type="Pfam" id="PF13181">
    <property type="entry name" value="TPR_8"/>
    <property type="match status" value="1"/>
</dbReference>
<accession>A0A820UPG5</accession>
<dbReference type="PROSITE" id="PS50005">
    <property type="entry name" value="TPR"/>
    <property type="match status" value="2"/>
</dbReference>
<dbReference type="InterPro" id="IPR011990">
    <property type="entry name" value="TPR-like_helical_dom_sf"/>
</dbReference>
<keyword evidence="1" id="KW-0677">Repeat</keyword>
<keyword evidence="2 3" id="KW-0802">TPR repeat</keyword>
<evidence type="ECO:0000313" key="5">
    <source>
        <dbReference type="Proteomes" id="UP000663862"/>
    </source>
</evidence>
<name>A0A820UPG5_9BILA</name>
<dbReference type="Gene3D" id="1.25.40.10">
    <property type="entry name" value="Tetratricopeptide repeat domain"/>
    <property type="match status" value="1"/>
</dbReference>
<dbReference type="PROSITE" id="PS50293">
    <property type="entry name" value="TPR_REGION"/>
    <property type="match status" value="1"/>
</dbReference>